<evidence type="ECO:0000259" key="2">
    <source>
        <dbReference type="SMART" id="SM00460"/>
    </source>
</evidence>
<dbReference type="Gene3D" id="3.10.620.30">
    <property type="match status" value="1"/>
</dbReference>
<gene>
    <name evidence="3" type="ORF">A3C59_04075</name>
</gene>
<dbReference type="STRING" id="1797768.A3C59_04075"/>
<dbReference type="SUPFAM" id="SSF54001">
    <property type="entry name" value="Cysteine proteinases"/>
    <property type="match status" value="1"/>
</dbReference>
<dbReference type="EMBL" id="MFCV01000043">
    <property type="protein sequence ID" value="OGE31155.1"/>
    <property type="molecule type" value="Genomic_DNA"/>
</dbReference>
<dbReference type="AlphaFoldDB" id="A0A1F5JR93"/>
<name>A0A1F5JR93_9BACT</name>
<accession>A0A1F5JR93</accession>
<evidence type="ECO:0000256" key="1">
    <source>
        <dbReference type="SAM" id="Phobius"/>
    </source>
</evidence>
<keyword evidence="1" id="KW-0812">Transmembrane</keyword>
<keyword evidence="1" id="KW-0472">Membrane</keyword>
<organism evidence="3 4">
    <name type="scientific">Candidatus Daviesbacteria bacterium RIFCSPHIGHO2_02_FULL_36_13</name>
    <dbReference type="NCBI Taxonomy" id="1797768"/>
    <lineage>
        <taxon>Bacteria</taxon>
        <taxon>Candidatus Daviesiibacteriota</taxon>
    </lineage>
</organism>
<sequence length="626" mass="69595">MIKKIFASLILWVLIFIRTTGVTLAQEEKIFATSYEVLHDIASDGTTSVTEKITLRNLTSQYYANQFKMTIGATEIFDVKASDEGGPMEVKTQQVDSLTVIDVKFNTAVAGLDKTLNWTLQFKSKDFAEKIGKVWEIRAPRISSSDIEKYSLTMSIPQSFGEPTLITPTPKTSVLSAGRMYLTFNRSQLLESGVSASFGQNQLFDFDLTYHLENIGLVPVLTNIALPPDTAFQDVIYQRIEPKPINVTIDNDGNYLAWYKLSRGEKLDIKVIGSAKLYTVSKVKDPILSEALRKKYTQSDKYWEKDNPIILAKLNEILGINPPTETSEKAKLIFRYVVGALKYDSGRLKDDIERFGAVTALNNPTSAVCMEFTDLFIALARSAGIPTRELDGYAYTANPKLRPLSLNQDILHAWPEYFDDKKGWVMVDPTWENTTGGVDYFSKLDLNHFVFAIKGSSSSQPAPAGSYKYQGQDSRDVKVTLSDVDFLGKPQIDVTFENKNPILAGFPGKIKVKVTNLGNAFYPSNDMSISAGKISILNTENLKSGPIPSFGTAEFELGIKTASLFDSYTDEITVLMGGQKFSKQVEVKPFIIFQTAPALGFAIAGLMVVLYLTILGVLIYRKRFAK</sequence>
<proteinExistence type="predicted"/>
<feature type="transmembrane region" description="Helical" evidence="1">
    <location>
        <begin position="598"/>
        <end position="620"/>
    </location>
</feature>
<dbReference type="Proteomes" id="UP000176902">
    <property type="component" value="Unassembled WGS sequence"/>
</dbReference>
<reference evidence="3 4" key="1">
    <citation type="journal article" date="2016" name="Nat. Commun.">
        <title>Thousands of microbial genomes shed light on interconnected biogeochemical processes in an aquifer system.</title>
        <authorList>
            <person name="Anantharaman K."/>
            <person name="Brown C.T."/>
            <person name="Hug L.A."/>
            <person name="Sharon I."/>
            <person name="Castelle C.J."/>
            <person name="Probst A.J."/>
            <person name="Thomas B.C."/>
            <person name="Singh A."/>
            <person name="Wilkins M.J."/>
            <person name="Karaoz U."/>
            <person name="Brodie E.L."/>
            <person name="Williams K.H."/>
            <person name="Hubbard S.S."/>
            <person name="Banfield J.F."/>
        </authorList>
    </citation>
    <scope>NUCLEOTIDE SEQUENCE [LARGE SCALE GENOMIC DNA]</scope>
</reference>
<comment type="caution">
    <text evidence="3">The sequence shown here is derived from an EMBL/GenBank/DDBJ whole genome shotgun (WGS) entry which is preliminary data.</text>
</comment>
<dbReference type="InterPro" id="IPR002931">
    <property type="entry name" value="Transglutaminase-like"/>
</dbReference>
<keyword evidence="1" id="KW-1133">Transmembrane helix</keyword>
<evidence type="ECO:0000313" key="4">
    <source>
        <dbReference type="Proteomes" id="UP000176902"/>
    </source>
</evidence>
<dbReference type="SMART" id="SM00460">
    <property type="entry name" value="TGc"/>
    <property type="match status" value="1"/>
</dbReference>
<dbReference type="Pfam" id="PF01841">
    <property type="entry name" value="Transglut_core"/>
    <property type="match status" value="1"/>
</dbReference>
<dbReference type="PANTHER" id="PTHR33490:SF6">
    <property type="entry name" value="SLL1049 PROTEIN"/>
    <property type="match status" value="1"/>
</dbReference>
<protein>
    <recommendedName>
        <fullName evidence="2">Transglutaminase-like domain-containing protein</fullName>
    </recommendedName>
</protein>
<dbReference type="InterPro" id="IPR038765">
    <property type="entry name" value="Papain-like_cys_pep_sf"/>
</dbReference>
<feature type="domain" description="Transglutaminase-like" evidence="2">
    <location>
        <begin position="361"/>
        <end position="431"/>
    </location>
</feature>
<evidence type="ECO:0000313" key="3">
    <source>
        <dbReference type="EMBL" id="OGE31155.1"/>
    </source>
</evidence>
<dbReference type="PANTHER" id="PTHR33490">
    <property type="entry name" value="BLR5614 PROTEIN-RELATED"/>
    <property type="match status" value="1"/>
</dbReference>